<protein>
    <submittedName>
        <fullName evidence="9">ATP-binding cassette domain-containing protein</fullName>
    </submittedName>
</protein>
<accession>A0A7K1FL96</accession>
<dbReference type="GO" id="GO:0005524">
    <property type="term" value="F:ATP binding"/>
    <property type="evidence" value="ECO:0007669"/>
    <property type="project" value="UniProtKB-KW"/>
</dbReference>
<keyword evidence="4" id="KW-1003">Cell membrane</keyword>
<dbReference type="NCBIfam" id="TIGR01727">
    <property type="entry name" value="oligo_HPY"/>
    <property type="match status" value="1"/>
</dbReference>
<evidence type="ECO:0000259" key="8">
    <source>
        <dbReference type="PROSITE" id="PS50893"/>
    </source>
</evidence>
<dbReference type="InterPro" id="IPR003439">
    <property type="entry name" value="ABC_transporter-like_ATP-bd"/>
</dbReference>
<dbReference type="SMART" id="SM00382">
    <property type="entry name" value="AAA"/>
    <property type="match status" value="1"/>
</dbReference>
<dbReference type="GO" id="GO:0015833">
    <property type="term" value="P:peptide transport"/>
    <property type="evidence" value="ECO:0007669"/>
    <property type="project" value="InterPro"/>
</dbReference>
<evidence type="ECO:0000256" key="4">
    <source>
        <dbReference type="ARBA" id="ARBA00022475"/>
    </source>
</evidence>
<dbReference type="InterPro" id="IPR017871">
    <property type="entry name" value="ABC_transporter-like_CS"/>
</dbReference>
<dbReference type="PROSITE" id="PS00211">
    <property type="entry name" value="ABC_TRANSPORTER_1"/>
    <property type="match status" value="1"/>
</dbReference>
<sequence>MSALLEKTATGTAALEVSDLHAGYGGVGIVRGVDLVVRPGEKVGVVGESGSGKSTLALALMGLMAAGGRVTGGSVHLLGNQVDYDDEKAMNRLRGSEMSLVFQDPLTSLDPVKSIGAQIGEALKQHHPKMSRAQVRERSIELLAGVGVPDPASRLKQYPHQYSGGMRQRVLIAIAIANDPAVLIADEPTTALDVTTQAQVMDLLDSLVEKLGIAVVLVTHDIGLVSEFCDRVLVMYAGRIVEEVPTDLMFPAAAHPYTGALLDSLPVPGAVKDGELSWIPGAPPALTALPPGCSFAPRCTWAQPECTTGQPPRIPLETVGHVAECRRATEAQTARLERLA</sequence>
<evidence type="ECO:0000256" key="1">
    <source>
        <dbReference type="ARBA" id="ARBA00004202"/>
    </source>
</evidence>
<keyword evidence="10" id="KW-1185">Reference proteome</keyword>
<dbReference type="Pfam" id="PF08352">
    <property type="entry name" value="oligo_HPY"/>
    <property type="match status" value="1"/>
</dbReference>
<comment type="caution">
    <text evidence="9">The sequence shown here is derived from an EMBL/GenBank/DDBJ whole genome shotgun (WGS) entry which is preliminary data.</text>
</comment>
<dbReference type="InterPro" id="IPR027417">
    <property type="entry name" value="P-loop_NTPase"/>
</dbReference>
<dbReference type="PROSITE" id="PS50893">
    <property type="entry name" value="ABC_TRANSPORTER_2"/>
    <property type="match status" value="1"/>
</dbReference>
<evidence type="ECO:0000256" key="2">
    <source>
        <dbReference type="ARBA" id="ARBA00005417"/>
    </source>
</evidence>
<keyword evidence="3" id="KW-0813">Transport</keyword>
<comment type="subcellular location">
    <subcellularLocation>
        <location evidence="1">Cell membrane</location>
        <topology evidence="1">Peripheral membrane protein</topology>
    </subcellularLocation>
</comment>
<dbReference type="Pfam" id="PF00005">
    <property type="entry name" value="ABC_tran"/>
    <property type="match status" value="1"/>
</dbReference>
<dbReference type="AlphaFoldDB" id="A0A7K1FL96"/>
<keyword evidence="5" id="KW-0547">Nucleotide-binding</keyword>
<gene>
    <name evidence="9" type="ORF">GIS00_09350</name>
</gene>
<comment type="similarity">
    <text evidence="2">Belongs to the ABC transporter superfamily.</text>
</comment>
<dbReference type="RefSeq" id="WP_154768163.1">
    <property type="nucleotide sequence ID" value="NZ_WLYK01000002.1"/>
</dbReference>
<dbReference type="InterPro" id="IPR050388">
    <property type="entry name" value="ABC_Ni/Peptide_Import"/>
</dbReference>
<evidence type="ECO:0000256" key="6">
    <source>
        <dbReference type="ARBA" id="ARBA00022840"/>
    </source>
</evidence>
<dbReference type="InterPro" id="IPR013563">
    <property type="entry name" value="Oligopep_ABC_C"/>
</dbReference>
<name>A0A7K1FL96_9ACTN</name>
<dbReference type="PANTHER" id="PTHR43297">
    <property type="entry name" value="OLIGOPEPTIDE TRANSPORT ATP-BINDING PROTEIN APPD"/>
    <property type="match status" value="1"/>
</dbReference>
<evidence type="ECO:0000256" key="7">
    <source>
        <dbReference type="ARBA" id="ARBA00023136"/>
    </source>
</evidence>
<evidence type="ECO:0000313" key="9">
    <source>
        <dbReference type="EMBL" id="MTD14149.1"/>
    </source>
</evidence>
<dbReference type="GO" id="GO:0016887">
    <property type="term" value="F:ATP hydrolysis activity"/>
    <property type="evidence" value="ECO:0007669"/>
    <property type="project" value="InterPro"/>
</dbReference>
<dbReference type="EMBL" id="WLYK01000002">
    <property type="protein sequence ID" value="MTD14149.1"/>
    <property type="molecule type" value="Genomic_DNA"/>
</dbReference>
<dbReference type="Proteomes" id="UP000460221">
    <property type="component" value="Unassembled WGS sequence"/>
</dbReference>
<dbReference type="PANTHER" id="PTHR43297:SF2">
    <property type="entry name" value="DIPEPTIDE TRANSPORT ATP-BINDING PROTEIN DPPD"/>
    <property type="match status" value="1"/>
</dbReference>
<keyword evidence="6 9" id="KW-0067">ATP-binding</keyword>
<evidence type="ECO:0000313" key="10">
    <source>
        <dbReference type="Proteomes" id="UP000460221"/>
    </source>
</evidence>
<dbReference type="GO" id="GO:0005886">
    <property type="term" value="C:plasma membrane"/>
    <property type="evidence" value="ECO:0007669"/>
    <property type="project" value="UniProtKB-SubCell"/>
</dbReference>
<dbReference type="FunFam" id="3.40.50.300:FF:000016">
    <property type="entry name" value="Oligopeptide ABC transporter ATP-binding component"/>
    <property type="match status" value="1"/>
</dbReference>
<evidence type="ECO:0000256" key="3">
    <source>
        <dbReference type="ARBA" id="ARBA00022448"/>
    </source>
</evidence>
<evidence type="ECO:0000256" key="5">
    <source>
        <dbReference type="ARBA" id="ARBA00022741"/>
    </source>
</evidence>
<dbReference type="SUPFAM" id="SSF52540">
    <property type="entry name" value="P-loop containing nucleoside triphosphate hydrolases"/>
    <property type="match status" value="1"/>
</dbReference>
<dbReference type="CDD" id="cd03257">
    <property type="entry name" value="ABC_NikE_OppD_transporters"/>
    <property type="match status" value="1"/>
</dbReference>
<reference evidence="9 10" key="1">
    <citation type="submission" date="2019-11" db="EMBL/GenBank/DDBJ databases">
        <authorList>
            <person name="Jiang L.-Q."/>
        </authorList>
    </citation>
    <scope>NUCLEOTIDE SEQUENCE [LARGE SCALE GENOMIC DNA]</scope>
    <source>
        <strain evidence="9 10">YIM 132087</strain>
    </source>
</reference>
<dbReference type="Gene3D" id="3.40.50.300">
    <property type="entry name" value="P-loop containing nucleotide triphosphate hydrolases"/>
    <property type="match status" value="1"/>
</dbReference>
<keyword evidence="7" id="KW-0472">Membrane</keyword>
<dbReference type="InterPro" id="IPR003593">
    <property type="entry name" value="AAA+_ATPase"/>
</dbReference>
<proteinExistence type="inferred from homology"/>
<feature type="domain" description="ABC transporter" evidence="8">
    <location>
        <begin position="15"/>
        <end position="262"/>
    </location>
</feature>
<organism evidence="9 10">
    <name type="scientific">Nakamurella alba</name>
    <dbReference type="NCBI Taxonomy" id="2665158"/>
    <lineage>
        <taxon>Bacteria</taxon>
        <taxon>Bacillati</taxon>
        <taxon>Actinomycetota</taxon>
        <taxon>Actinomycetes</taxon>
        <taxon>Nakamurellales</taxon>
        <taxon>Nakamurellaceae</taxon>
        <taxon>Nakamurella</taxon>
    </lineage>
</organism>